<reference evidence="1 2" key="1">
    <citation type="submission" date="2016-05" db="EMBL/GenBank/DDBJ databases">
        <authorList>
            <person name="Gu J."/>
        </authorList>
    </citation>
    <scope>NUCLEOTIDE SEQUENCE [LARGE SCALE GENOMIC DNA]</scope>
    <source>
        <strain evidence="1 2">ACCC40021</strain>
    </source>
</reference>
<organism evidence="1 2">
    <name type="scientific">Streptomyces alfalfae</name>
    <dbReference type="NCBI Taxonomy" id="1642299"/>
    <lineage>
        <taxon>Bacteria</taxon>
        <taxon>Bacillati</taxon>
        <taxon>Actinomycetota</taxon>
        <taxon>Actinomycetes</taxon>
        <taxon>Kitasatosporales</taxon>
        <taxon>Streptomycetaceae</taxon>
        <taxon>Streptomyces</taxon>
    </lineage>
</organism>
<proteinExistence type="predicted"/>
<sequence>MPDVDLGLATDWDEGETHGRVKLVPNRAYPGSPKKDVAITSPHSVEIELNSDFSSSQEADKVYFTTHYGSTKKVIAVLDSNGNLSIAGKLLTDQKNLQF</sequence>
<accession>A0ABN4VBM1</accession>
<dbReference type="InterPro" id="IPR045923">
    <property type="entry name" value="DUF6342"/>
</dbReference>
<evidence type="ECO:0000313" key="1">
    <source>
        <dbReference type="EMBL" id="APY84493.1"/>
    </source>
</evidence>
<gene>
    <name evidence="1" type="ORF">A7J05_00685</name>
</gene>
<dbReference type="Proteomes" id="UP000187191">
    <property type="component" value="Chromosome"/>
</dbReference>
<dbReference type="RefSeq" id="WP_076681865.1">
    <property type="nucleotide sequence ID" value="NZ_CP015588.1"/>
</dbReference>
<name>A0ABN4VBM1_9ACTN</name>
<protein>
    <submittedName>
        <fullName evidence="1">Uncharacterized protein</fullName>
    </submittedName>
</protein>
<dbReference type="Pfam" id="PF19869">
    <property type="entry name" value="DUF6342"/>
    <property type="match status" value="1"/>
</dbReference>
<dbReference type="EMBL" id="CP015588">
    <property type="protein sequence ID" value="APY84493.1"/>
    <property type="molecule type" value="Genomic_DNA"/>
</dbReference>
<evidence type="ECO:0000313" key="2">
    <source>
        <dbReference type="Proteomes" id="UP000187191"/>
    </source>
</evidence>
<keyword evidence="2" id="KW-1185">Reference proteome</keyword>